<dbReference type="RefSeq" id="XP_013762938.1">
    <property type="nucleotide sequence ID" value="XM_013907484.1"/>
</dbReference>
<dbReference type="EMBL" id="GL349433">
    <property type="protein sequence ID" value="KNC45957.1"/>
    <property type="molecule type" value="Genomic_DNA"/>
</dbReference>
<dbReference type="GO" id="GO:0008236">
    <property type="term" value="F:serine-type peptidase activity"/>
    <property type="evidence" value="ECO:0007669"/>
    <property type="project" value="InterPro"/>
</dbReference>
<evidence type="ECO:0000313" key="3">
    <source>
        <dbReference type="EMBL" id="KNC45957.1"/>
    </source>
</evidence>
<accession>A0A0L0D133</accession>
<evidence type="ECO:0000259" key="1">
    <source>
        <dbReference type="Pfam" id="PF00326"/>
    </source>
</evidence>
<dbReference type="InterPro" id="IPR050278">
    <property type="entry name" value="Serine_Prot_S9B/DPPIV"/>
</dbReference>
<dbReference type="OMA" id="VTHMTPQ"/>
<evidence type="ECO:0000313" key="4">
    <source>
        <dbReference type="Proteomes" id="UP000054408"/>
    </source>
</evidence>
<feature type="domain" description="Peptidase S9 prolyl oligopeptidase catalytic" evidence="1">
    <location>
        <begin position="588"/>
        <end position="773"/>
    </location>
</feature>
<dbReference type="OrthoDB" id="16520at2759"/>
<dbReference type="InterPro" id="IPR001375">
    <property type="entry name" value="Peptidase_S9_cat"/>
</dbReference>
<gene>
    <name evidence="3" type="ORF">AMSG_00071</name>
</gene>
<organism evidence="3 4">
    <name type="scientific">Thecamonas trahens ATCC 50062</name>
    <dbReference type="NCBI Taxonomy" id="461836"/>
    <lineage>
        <taxon>Eukaryota</taxon>
        <taxon>Apusozoa</taxon>
        <taxon>Apusomonadida</taxon>
        <taxon>Apusomonadidae</taxon>
        <taxon>Thecamonas</taxon>
    </lineage>
</organism>
<dbReference type="Pfam" id="PF00326">
    <property type="entry name" value="Peptidase_S9"/>
    <property type="match status" value="1"/>
</dbReference>
<name>A0A0L0D133_THETB</name>
<dbReference type="GeneID" id="25559896"/>
<feature type="domain" description="Dipeptidylpeptidase IV N-terminal" evidence="2">
    <location>
        <begin position="148"/>
        <end position="485"/>
    </location>
</feature>
<dbReference type="InterPro" id="IPR002469">
    <property type="entry name" value="Peptidase_S9B_N"/>
</dbReference>
<protein>
    <submittedName>
        <fullName evidence="3">Peptidase S9B dipeptidylpeptidase IV domain-containing protein</fullName>
    </submittedName>
</protein>
<dbReference type="Gene3D" id="3.40.50.1820">
    <property type="entry name" value="alpha/beta hydrolase"/>
    <property type="match status" value="1"/>
</dbReference>
<dbReference type="GO" id="GO:0006508">
    <property type="term" value="P:proteolysis"/>
    <property type="evidence" value="ECO:0007669"/>
    <property type="project" value="InterPro"/>
</dbReference>
<dbReference type="PANTHER" id="PTHR11731:SF193">
    <property type="entry name" value="DIPEPTIDYL PEPTIDASE 9"/>
    <property type="match status" value="1"/>
</dbReference>
<dbReference type="SUPFAM" id="SSF82171">
    <property type="entry name" value="DPP6 N-terminal domain-like"/>
    <property type="match status" value="1"/>
</dbReference>
<dbReference type="InterPro" id="IPR029058">
    <property type="entry name" value="AB_hydrolase_fold"/>
</dbReference>
<sequence length="779" mass="82787">MATITPTDAARYPPPGTASPSSFAFLQVAETATKDVPVALCLATADGSLVQEVQQLGWNDDATPGLSPYFVAAHESGSSTAAAAMSEAELSEEEKLRRERQRVLALGVYKYEVHKKTGRVLIPAHNALRVQSSPPDSPLFTLLSLDDMRAAVPESAAADSLLDARFLPDASGVSFVFDSEVYVVDLPPADAPEKRPASKPRQVTSGARGTAAINGLADYIAQEEMGRYTGYWFSPDASRVAFTQTDSSHIPQYAIARQGDDKLSTEEHRYCFAGASNCTTRLGINTLVGEATDTLWIPLSLLSVDTPGAASPDAETYLARAHWDPADGSLVIELEDRAQTTLQLIRVDPVSGERSLLFCEVTKVWINLHDLYTPLGSDADGAFLYASEASGFLHLTYHAANGSLVRTLTSGEYMVTAIRGVALDAGVVFFESTLGGPTHTHLCAVKLDGSAPPVALTADRPGVHVTAVSPLGTHVVDAWSSAAAPTKVQVFAFDANALALVPVGSGEPVFDAAASDKAYARLGSALTIPELFSFTTADGAELHGLVFKPDAAAHGPGPYPTIVHVYGGPHVQYVLDNWSRATANMQDQMLVSAGYAVVRVDNRGSARRGLAFEGAIKHNMGEVEVADQVSGVEHLVAAGVADPSAVGIFGWSYGGYMSLSALFRASSTFHVAIAGAPVTDWSLYDTHYTERYMGTPESNPDGYHASSVLTHVDGMAPSAKLLLIHGLIDENLIAAGKHHQLLLLPSERHAPRSQATREYIANSLLAFFNDHLRPHAASS</sequence>
<keyword evidence="4" id="KW-1185">Reference proteome</keyword>
<dbReference type="SUPFAM" id="SSF53474">
    <property type="entry name" value="alpha/beta-Hydrolases"/>
    <property type="match status" value="1"/>
</dbReference>
<dbReference type="AlphaFoldDB" id="A0A0L0D133"/>
<dbReference type="GO" id="GO:0008239">
    <property type="term" value="F:dipeptidyl-peptidase activity"/>
    <property type="evidence" value="ECO:0007669"/>
    <property type="project" value="TreeGrafter"/>
</dbReference>
<dbReference type="PANTHER" id="PTHR11731">
    <property type="entry name" value="PROTEASE FAMILY S9B,C DIPEPTIDYL-PEPTIDASE IV-RELATED"/>
    <property type="match status" value="1"/>
</dbReference>
<dbReference type="Gene3D" id="2.140.10.30">
    <property type="entry name" value="Dipeptidylpeptidase IV, N-terminal domain"/>
    <property type="match status" value="1"/>
</dbReference>
<dbReference type="Pfam" id="PF00930">
    <property type="entry name" value="DPPIV_N"/>
    <property type="match status" value="1"/>
</dbReference>
<dbReference type="Proteomes" id="UP000054408">
    <property type="component" value="Unassembled WGS sequence"/>
</dbReference>
<dbReference type="eggNOG" id="KOG2281">
    <property type="taxonomic scope" value="Eukaryota"/>
</dbReference>
<reference evidence="3 4" key="1">
    <citation type="submission" date="2010-05" db="EMBL/GenBank/DDBJ databases">
        <title>The Genome Sequence of Thecamonas trahens ATCC 50062.</title>
        <authorList>
            <consortium name="The Broad Institute Genome Sequencing Platform"/>
            <person name="Russ C."/>
            <person name="Cuomo C."/>
            <person name="Shea T."/>
            <person name="Young S.K."/>
            <person name="Zeng Q."/>
            <person name="Koehrsen M."/>
            <person name="Haas B."/>
            <person name="Borodovsky M."/>
            <person name="Guigo R."/>
            <person name="Alvarado L."/>
            <person name="Berlin A."/>
            <person name="Bochicchio J."/>
            <person name="Borenstein D."/>
            <person name="Chapman S."/>
            <person name="Chen Z."/>
            <person name="Freedman E."/>
            <person name="Gellesch M."/>
            <person name="Goldberg J."/>
            <person name="Griggs A."/>
            <person name="Gujja S."/>
            <person name="Heilman E."/>
            <person name="Heiman D."/>
            <person name="Hepburn T."/>
            <person name="Howarth C."/>
            <person name="Jen D."/>
            <person name="Larson L."/>
            <person name="Mehta T."/>
            <person name="Park D."/>
            <person name="Pearson M."/>
            <person name="Roberts A."/>
            <person name="Saif S."/>
            <person name="Shenoy N."/>
            <person name="Sisk P."/>
            <person name="Stolte C."/>
            <person name="Sykes S."/>
            <person name="Thomson T."/>
            <person name="Walk T."/>
            <person name="White J."/>
            <person name="Yandava C."/>
            <person name="Burger G."/>
            <person name="Gray M.W."/>
            <person name="Holland P.W.H."/>
            <person name="King N."/>
            <person name="Lang F.B.F."/>
            <person name="Roger A.J."/>
            <person name="Ruiz-Trillo I."/>
            <person name="Lander E."/>
            <person name="Nusbaum C."/>
        </authorList>
    </citation>
    <scope>NUCLEOTIDE SEQUENCE [LARGE SCALE GENOMIC DNA]</scope>
    <source>
        <strain evidence="3 4">ATCC 50062</strain>
    </source>
</reference>
<evidence type="ECO:0000259" key="2">
    <source>
        <dbReference type="Pfam" id="PF00930"/>
    </source>
</evidence>
<proteinExistence type="predicted"/>